<dbReference type="EMBL" id="FOYD01000002">
    <property type="protein sequence ID" value="SFQ70416.1"/>
    <property type="molecule type" value="Genomic_DNA"/>
</dbReference>
<dbReference type="InterPro" id="IPR005039">
    <property type="entry name" value="Ant_C"/>
</dbReference>
<feature type="domain" description="Antirepressor protein C-terminal" evidence="1">
    <location>
        <begin position="5"/>
        <end position="84"/>
    </location>
</feature>
<organism evidence="2 3">
    <name type="scientific">Halopseudomonas formosensis</name>
    <dbReference type="NCBI Taxonomy" id="1002526"/>
    <lineage>
        <taxon>Bacteria</taxon>
        <taxon>Pseudomonadati</taxon>
        <taxon>Pseudomonadota</taxon>
        <taxon>Gammaproteobacteria</taxon>
        <taxon>Pseudomonadales</taxon>
        <taxon>Pseudomonadaceae</taxon>
        <taxon>Halopseudomonas</taxon>
    </lineage>
</organism>
<evidence type="ECO:0000313" key="3">
    <source>
        <dbReference type="Proteomes" id="UP000242815"/>
    </source>
</evidence>
<reference evidence="2 3" key="1">
    <citation type="submission" date="2016-10" db="EMBL/GenBank/DDBJ databases">
        <authorList>
            <person name="de Groot N.N."/>
        </authorList>
    </citation>
    <scope>NUCLEOTIDE SEQUENCE [LARGE SCALE GENOMIC DNA]</scope>
    <source>
        <strain evidence="2 3">JCM 18415</strain>
    </source>
</reference>
<accession>A0A1I6AP43</accession>
<dbReference type="STRING" id="1002526.SAMN05216578_102278"/>
<protein>
    <submittedName>
        <fullName evidence="2">Phage antirepressor protein KilAC domain-containing protein</fullName>
    </submittedName>
</protein>
<dbReference type="RefSeq" id="WP_177197785.1">
    <property type="nucleotide sequence ID" value="NZ_FOYD01000002.1"/>
</dbReference>
<dbReference type="GO" id="GO:0003677">
    <property type="term" value="F:DNA binding"/>
    <property type="evidence" value="ECO:0007669"/>
    <property type="project" value="InterPro"/>
</dbReference>
<evidence type="ECO:0000313" key="2">
    <source>
        <dbReference type="EMBL" id="SFQ70416.1"/>
    </source>
</evidence>
<dbReference type="AlphaFoldDB" id="A0A1I6AP43"/>
<dbReference type="Pfam" id="PF03374">
    <property type="entry name" value="ANT"/>
    <property type="match status" value="1"/>
</dbReference>
<proteinExistence type="predicted"/>
<name>A0A1I6AP43_9GAMM</name>
<gene>
    <name evidence="2" type="ORF">SAMN05216578_102278</name>
</gene>
<evidence type="ECO:0000259" key="1">
    <source>
        <dbReference type="Pfam" id="PF03374"/>
    </source>
</evidence>
<dbReference type="Proteomes" id="UP000242815">
    <property type="component" value="Unassembled WGS sequence"/>
</dbReference>
<sequence>MHNQTLAQVARRLGTGRNRLISQLKAMGVIDHQRLPAQRYIDAGYFTVELRQHTRNPSWNNGRGQLYSMALVTPAGVRWLSQRLGISVRDMDQPAATASQLSIAEGAIRLLRMHIQTPTAVDSATALAVAEEALQLLEEARSKAA</sequence>